<name>A0A815E7Q0_9BILA</name>
<protein>
    <submittedName>
        <fullName evidence="1">Uncharacterized protein</fullName>
    </submittedName>
</protein>
<evidence type="ECO:0000313" key="1">
    <source>
        <dbReference type="EMBL" id="CAF1307745.1"/>
    </source>
</evidence>
<dbReference type="AlphaFoldDB" id="A0A815E7Q0"/>
<reference evidence="1" key="1">
    <citation type="submission" date="2021-02" db="EMBL/GenBank/DDBJ databases">
        <authorList>
            <person name="Nowell W R."/>
        </authorList>
    </citation>
    <scope>NUCLEOTIDE SEQUENCE</scope>
</reference>
<keyword evidence="3" id="KW-1185">Reference proteome</keyword>
<dbReference type="Proteomes" id="UP000663832">
    <property type="component" value="Unassembled WGS sequence"/>
</dbReference>
<dbReference type="Proteomes" id="UP000663877">
    <property type="component" value="Unassembled WGS sequence"/>
</dbReference>
<dbReference type="EMBL" id="CAJNOM010000921">
    <property type="protein sequence ID" value="CAF1578489.1"/>
    <property type="molecule type" value="Genomic_DNA"/>
</dbReference>
<dbReference type="Gene3D" id="3.90.176.10">
    <property type="entry name" value="Toxin ADP-ribosyltransferase, Chain A, domain 1"/>
    <property type="match status" value="1"/>
</dbReference>
<organism evidence="1 4">
    <name type="scientific">Adineta steineri</name>
    <dbReference type="NCBI Taxonomy" id="433720"/>
    <lineage>
        <taxon>Eukaryota</taxon>
        <taxon>Metazoa</taxon>
        <taxon>Spiralia</taxon>
        <taxon>Gnathifera</taxon>
        <taxon>Rotifera</taxon>
        <taxon>Eurotatoria</taxon>
        <taxon>Bdelloidea</taxon>
        <taxon>Adinetida</taxon>
        <taxon>Adinetidae</taxon>
        <taxon>Adineta</taxon>
    </lineage>
</organism>
<comment type="caution">
    <text evidence="1">The sequence shown here is derived from an EMBL/GenBank/DDBJ whole genome shotgun (WGS) entry which is preliminary data.</text>
</comment>
<accession>A0A815E7Q0</accession>
<proteinExistence type="predicted"/>
<evidence type="ECO:0000313" key="4">
    <source>
        <dbReference type="Proteomes" id="UP000663877"/>
    </source>
</evidence>
<gene>
    <name evidence="1" type="ORF">BJG266_LOCUS32638</name>
    <name evidence="2" type="ORF">QVE165_LOCUS49718</name>
</gene>
<dbReference type="SUPFAM" id="SSF56399">
    <property type="entry name" value="ADP-ribosylation"/>
    <property type="match status" value="1"/>
</dbReference>
<evidence type="ECO:0000313" key="2">
    <source>
        <dbReference type="EMBL" id="CAF1578489.1"/>
    </source>
</evidence>
<sequence>MVFRGQYLTFQELEHLKNNIKSIMITNTFCSATLNEKVAHFFISDGQKPPPGQMAVIFQIIIDDLYYDYIPLNLHNIRPFAYIASQSQIKDEKEVLFAFGSAFQIKEVISPNEEKRWWTVILSLESFYAARCSPDMREIFRFRPSFTPLIEEFAKFCHYVTENREMLLSAEWYGFTRPHIESLLKSGYNAMTESFLHNEKYAKGIDAMQRLLMLQTRLSSSTDISLVSTYCKLVVIYEKNNQYNESIHTFKDKVLPLLMSRDPDGKDYMNAASKECLPNGISFQDVCTSLSNAYESIGTSSMALLWRKLRKHMKPLAGTLADQQRRSLVSYRIETSEQMTDNDKLELYEKYLHNTLNSYKSSDHPMKNSIDKDDAEIFTDLVWSICGLKGCLRLYCYDIPVLEYASNSADIVSLSIHNTTTLIIGNIPSPIIQQTIMPSAPLPFHSYYHRFFADDIVHTSNAFEYATRLIHFSNDILIKLDFQSKIEPNLGSDPLIHQHVLFLRYFIHIQCDDTKEFLMDKQQSNHLEALNRRILTDFHLLNHETFVPSLAGLAFVGSSINDTATENENGSPVENVASLLFKLQWHIGLIVAYFYACNTEEKNDIQIKLLNIERRLLRFWIYNIEKKIIQTSNIYDKILKNRFTDQLEIGSYLNHRPSTHDFQFKAKDTIQCPGLPSIFKDILKTLYELQEDDRLLHNLFDKWKQKESVDHDSSLQFEEETRKNLSTIVSLQSLIKYLIDYRIKVINTDQNDEFDRFITWYHACPPLEHMYNTIQTTEIMYHKARDYVEKTFLSYKQQIN</sequence>
<dbReference type="EMBL" id="CAJNOI010000561">
    <property type="protein sequence ID" value="CAF1307745.1"/>
    <property type="molecule type" value="Genomic_DNA"/>
</dbReference>
<evidence type="ECO:0000313" key="3">
    <source>
        <dbReference type="Proteomes" id="UP000663832"/>
    </source>
</evidence>